<dbReference type="Proteomes" id="UP000295447">
    <property type="component" value="Unassembled WGS sequence"/>
</dbReference>
<name>A0A4R7ZR61_9ACTN</name>
<keyword evidence="5" id="KW-1185">Reference proteome</keyword>
<keyword evidence="1" id="KW-0560">Oxidoreductase</keyword>
<evidence type="ECO:0000259" key="3">
    <source>
        <dbReference type="Pfam" id="PF01494"/>
    </source>
</evidence>
<protein>
    <submittedName>
        <fullName evidence="4">2-polyprenyl-6-methoxyphenol hydroxylase-like FAD-dependent oxidoreductase</fullName>
    </submittedName>
</protein>
<dbReference type="RefSeq" id="WP_134122014.1">
    <property type="nucleotide sequence ID" value="NZ_SODF01000002.1"/>
</dbReference>
<comment type="caution">
    <text evidence="4">The sequence shown here is derived from an EMBL/GenBank/DDBJ whole genome shotgun (WGS) entry which is preliminary data.</text>
</comment>
<dbReference type="PANTHER" id="PTHR13789:SF309">
    <property type="entry name" value="PUTATIVE (AFU_ORTHOLOGUE AFUA_6G14510)-RELATED"/>
    <property type="match status" value="1"/>
</dbReference>
<keyword evidence="2" id="KW-0503">Monooxygenase</keyword>
<dbReference type="AlphaFoldDB" id="A0A4R7ZR61"/>
<dbReference type="EMBL" id="SODF01000002">
    <property type="protein sequence ID" value="TDW19118.1"/>
    <property type="molecule type" value="Genomic_DNA"/>
</dbReference>
<organism evidence="4 5">
    <name type="scientific">Kribbella kalugense</name>
    <dbReference type="NCBI Taxonomy" id="2512221"/>
    <lineage>
        <taxon>Bacteria</taxon>
        <taxon>Bacillati</taxon>
        <taxon>Actinomycetota</taxon>
        <taxon>Actinomycetes</taxon>
        <taxon>Propionibacteriales</taxon>
        <taxon>Kribbellaceae</taxon>
        <taxon>Kribbella</taxon>
    </lineage>
</organism>
<gene>
    <name evidence="4" type="ORF">EV650_5722</name>
</gene>
<evidence type="ECO:0000313" key="4">
    <source>
        <dbReference type="EMBL" id="TDW19118.1"/>
    </source>
</evidence>
<dbReference type="OrthoDB" id="3212532at2"/>
<dbReference type="SUPFAM" id="SSF51905">
    <property type="entry name" value="FAD/NAD(P)-binding domain"/>
    <property type="match status" value="1"/>
</dbReference>
<dbReference type="InterPro" id="IPR002938">
    <property type="entry name" value="FAD-bd"/>
</dbReference>
<dbReference type="InterPro" id="IPR050493">
    <property type="entry name" value="FAD-dep_Monooxygenase_BioMet"/>
</dbReference>
<dbReference type="Gene3D" id="3.50.50.60">
    <property type="entry name" value="FAD/NAD(P)-binding domain"/>
    <property type="match status" value="1"/>
</dbReference>
<dbReference type="InterPro" id="IPR036188">
    <property type="entry name" value="FAD/NAD-bd_sf"/>
</dbReference>
<dbReference type="PANTHER" id="PTHR13789">
    <property type="entry name" value="MONOOXYGENASE"/>
    <property type="match status" value="1"/>
</dbReference>
<proteinExistence type="predicted"/>
<sequence>MDNAIVIGAGIAGLAAAASLVRSGWRVQVLESAPELGEVGAGLVVTVNGMRSLAMIGAADRVRRDGYAVRPAGTRRWDGKWLLKAPDGDGELTEMIGIHRRRLHRALVDVSEAELITDAGVTTVRPGTPGGAQAQVEWESADGTHSASADLLVAADGIRSAARGVLFPQGSTYSGYSSWRAVVSDTSTGDRFAMTWGPNAEFGAMRISASEVYWYGYVALPSGHQFPDELAAAREYFASWSPDVPALIDKTREVIRHDVWVLDRPLPRYTVGRTVLIGDAAHPMVPTLGQGANSALEDGVSVGGLIHAGADLAAGLRAYESARYRRGQQLVRRSELMARVGSHLGPRGQAVRNAVLRLTPRRAAERSGSRIFDWTPPGSLGAEAVDSG</sequence>
<evidence type="ECO:0000313" key="5">
    <source>
        <dbReference type="Proteomes" id="UP000295447"/>
    </source>
</evidence>
<feature type="domain" description="FAD-binding" evidence="3">
    <location>
        <begin position="4"/>
        <end position="334"/>
    </location>
</feature>
<dbReference type="PRINTS" id="PR00420">
    <property type="entry name" value="RNGMNOXGNASE"/>
</dbReference>
<dbReference type="GO" id="GO:0004497">
    <property type="term" value="F:monooxygenase activity"/>
    <property type="evidence" value="ECO:0007669"/>
    <property type="project" value="UniProtKB-KW"/>
</dbReference>
<accession>A0A4R7ZR61</accession>
<evidence type="ECO:0000256" key="2">
    <source>
        <dbReference type="ARBA" id="ARBA00023033"/>
    </source>
</evidence>
<reference evidence="4 5" key="1">
    <citation type="submission" date="2019-03" db="EMBL/GenBank/DDBJ databases">
        <title>Genomic Encyclopedia of Type Strains, Phase III (KMG-III): the genomes of soil and plant-associated and newly described type strains.</title>
        <authorList>
            <person name="Whitman W."/>
        </authorList>
    </citation>
    <scope>NUCLEOTIDE SEQUENCE [LARGE SCALE GENOMIC DNA]</scope>
    <source>
        <strain evidence="4 5">VKM Ac-2570</strain>
    </source>
</reference>
<evidence type="ECO:0000256" key="1">
    <source>
        <dbReference type="ARBA" id="ARBA00023002"/>
    </source>
</evidence>
<dbReference type="GO" id="GO:0071949">
    <property type="term" value="F:FAD binding"/>
    <property type="evidence" value="ECO:0007669"/>
    <property type="project" value="InterPro"/>
</dbReference>
<dbReference type="Pfam" id="PF01494">
    <property type="entry name" value="FAD_binding_3"/>
    <property type="match status" value="1"/>
</dbReference>